<comment type="caution">
    <text evidence="2">The sequence shown here is derived from an EMBL/GenBank/DDBJ whole genome shotgun (WGS) entry which is preliminary data.</text>
</comment>
<evidence type="ECO:0000313" key="3">
    <source>
        <dbReference type="Proteomes" id="UP001269144"/>
    </source>
</evidence>
<gene>
    <name evidence="2" type="ORF">RGQ15_20100</name>
</gene>
<accession>A0ABU2HXU2</accession>
<name>A0ABU2HXU2_9RHOB</name>
<evidence type="ECO:0000256" key="1">
    <source>
        <dbReference type="SAM" id="MobiDB-lite"/>
    </source>
</evidence>
<feature type="region of interest" description="Disordered" evidence="1">
    <location>
        <begin position="1"/>
        <end position="33"/>
    </location>
</feature>
<dbReference type="Proteomes" id="UP001269144">
    <property type="component" value="Unassembled WGS sequence"/>
</dbReference>
<feature type="compositionally biased region" description="Basic and acidic residues" evidence="1">
    <location>
        <begin position="73"/>
        <end position="85"/>
    </location>
</feature>
<feature type="region of interest" description="Disordered" evidence="1">
    <location>
        <begin position="73"/>
        <end position="96"/>
    </location>
</feature>
<dbReference type="EMBL" id="JAVQLW010000004">
    <property type="protein sequence ID" value="MDS9469863.1"/>
    <property type="molecule type" value="Genomic_DNA"/>
</dbReference>
<evidence type="ECO:0000313" key="2">
    <source>
        <dbReference type="EMBL" id="MDS9469863.1"/>
    </source>
</evidence>
<reference evidence="3" key="1">
    <citation type="submission" date="2023-07" db="EMBL/GenBank/DDBJ databases">
        <title>Paracoccus sp. MBLB3053 whole genome sequence.</title>
        <authorList>
            <person name="Hwang C.Y."/>
            <person name="Cho E.-S."/>
            <person name="Seo M.-J."/>
        </authorList>
    </citation>
    <scope>NUCLEOTIDE SEQUENCE [LARGE SCALE GENOMIC DNA]</scope>
    <source>
        <strain evidence="3">MBLB3053</strain>
    </source>
</reference>
<proteinExistence type="predicted"/>
<organism evidence="2 3">
    <name type="scientific">Paracoccus aurantius</name>
    <dbReference type="NCBI Taxonomy" id="3073814"/>
    <lineage>
        <taxon>Bacteria</taxon>
        <taxon>Pseudomonadati</taxon>
        <taxon>Pseudomonadota</taxon>
        <taxon>Alphaproteobacteria</taxon>
        <taxon>Rhodobacterales</taxon>
        <taxon>Paracoccaceae</taxon>
        <taxon>Paracoccus</taxon>
    </lineage>
</organism>
<sequence>MAQFGLALQRRSAQAARRPGRASDICHRKPERRPHCPVEQAINVALEGIFAEAEPLLLDRFAELTLAELARDFSRHHGEGRDMSAKKHHGTLDPGS</sequence>
<keyword evidence="3" id="KW-1185">Reference proteome</keyword>
<dbReference type="Gene3D" id="1.10.10.10">
    <property type="entry name" value="Winged helix-like DNA-binding domain superfamily/Winged helix DNA-binding domain"/>
    <property type="match status" value="1"/>
</dbReference>
<feature type="compositionally biased region" description="Basic and acidic residues" evidence="1">
    <location>
        <begin position="24"/>
        <end position="33"/>
    </location>
</feature>
<protein>
    <submittedName>
        <fullName evidence="2">Uncharacterized protein</fullName>
    </submittedName>
</protein>
<feature type="compositionally biased region" description="Low complexity" evidence="1">
    <location>
        <begin position="1"/>
        <end position="17"/>
    </location>
</feature>
<dbReference type="RefSeq" id="WP_311162617.1">
    <property type="nucleotide sequence ID" value="NZ_JAVQLW010000004.1"/>
</dbReference>
<dbReference type="InterPro" id="IPR036388">
    <property type="entry name" value="WH-like_DNA-bd_sf"/>
</dbReference>